<keyword evidence="2" id="KW-1185">Reference proteome</keyword>
<organism evidence="1 2">
    <name type="scientific">Periplaneta americana</name>
    <name type="common">American cockroach</name>
    <name type="synonym">Blatta americana</name>
    <dbReference type="NCBI Taxonomy" id="6978"/>
    <lineage>
        <taxon>Eukaryota</taxon>
        <taxon>Metazoa</taxon>
        <taxon>Ecdysozoa</taxon>
        <taxon>Arthropoda</taxon>
        <taxon>Hexapoda</taxon>
        <taxon>Insecta</taxon>
        <taxon>Pterygota</taxon>
        <taxon>Neoptera</taxon>
        <taxon>Polyneoptera</taxon>
        <taxon>Dictyoptera</taxon>
        <taxon>Blattodea</taxon>
        <taxon>Blattoidea</taxon>
        <taxon>Blattidae</taxon>
        <taxon>Blattinae</taxon>
        <taxon>Periplaneta</taxon>
    </lineage>
</organism>
<dbReference type="Proteomes" id="UP001148838">
    <property type="component" value="Unassembled WGS sequence"/>
</dbReference>
<comment type="caution">
    <text evidence="1">The sequence shown here is derived from an EMBL/GenBank/DDBJ whole genome shotgun (WGS) entry which is preliminary data.</text>
</comment>
<dbReference type="EMBL" id="JAJSOF020000039">
    <property type="protein sequence ID" value="KAJ4426847.1"/>
    <property type="molecule type" value="Genomic_DNA"/>
</dbReference>
<sequence length="120" mass="13609">MQLQTICVIARGRNARQCHTALLEACGREISPYRTVARWAHAFRNWREDVIKNMELADCNQQVEQSVRRLVKQDSVDGIRGLPEPMKGQDRPAGCWLLASLPHAEAEVDDHPTRMELSCG</sequence>
<evidence type="ECO:0008006" key="3">
    <source>
        <dbReference type="Google" id="ProtNLM"/>
    </source>
</evidence>
<protein>
    <recommendedName>
        <fullName evidence="3">Mos1 transposase HTH domain-containing protein</fullName>
    </recommendedName>
</protein>
<evidence type="ECO:0000313" key="2">
    <source>
        <dbReference type="Proteomes" id="UP001148838"/>
    </source>
</evidence>
<name>A0ABQ8RYV8_PERAM</name>
<evidence type="ECO:0000313" key="1">
    <source>
        <dbReference type="EMBL" id="KAJ4426847.1"/>
    </source>
</evidence>
<gene>
    <name evidence="1" type="ORF">ANN_26646</name>
</gene>
<reference evidence="1 2" key="1">
    <citation type="journal article" date="2022" name="Allergy">
        <title>Genome assembly and annotation of Periplaneta americana reveal a comprehensive cockroach allergen profile.</title>
        <authorList>
            <person name="Wang L."/>
            <person name="Xiong Q."/>
            <person name="Saelim N."/>
            <person name="Wang L."/>
            <person name="Nong W."/>
            <person name="Wan A.T."/>
            <person name="Shi M."/>
            <person name="Liu X."/>
            <person name="Cao Q."/>
            <person name="Hui J.H.L."/>
            <person name="Sookrung N."/>
            <person name="Leung T.F."/>
            <person name="Tungtrongchitr A."/>
            <person name="Tsui S.K.W."/>
        </authorList>
    </citation>
    <scope>NUCLEOTIDE SEQUENCE [LARGE SCALE GENOMIC DNA]</scope>
    <source>
        <strain evidence="1">PWHHKU_190912</strain>
    </source>
</reference>
<proteinExistence type="predicted"/>
<accession>A0ABQ8RYV8</accession>